<dbReference type="UniPathway" id="UPA00251">
    <property type="reaction ID" value="UER00320"/>
</dbReference>
<evidence type="ECO:0000256" key="3">
    <source>
        <dbReference type="ARBA" id="ARBA00013109"/>
    </source>
</evidence>
<dbReference type="CDD" id="cd06578">
    <property type="entry name" value="HemD"/>
    <property type="match status" value="1"/>
</dbReference>
<comment type="similarity">
    <text evidence="2">Belongs to the uroporphyrinogen-III synthase family.</text>
</comment>
<dbReference type="PANTHER" id="PTHR12390:SF0">
    <property type="entry name" value="UROPORPHYRINOGEN-III SYNTHASE"/>
    <property type="match status" value="1"/>
</dbReference>
<evidence type="ECO:0000313" key="14">
    <source>
        <dbReference type="RefSeq" id="XP_018336368.1"/>
    </source>
</evidence>
<reference evidence="14" key="1">
    <citation type="submission" date="2025-08" db="UniProtKB">
        <authorList>
            <consortium name="RefSeq"/>
        </authorList>
    </citation>
    <scope>IDENTIFICATION</scope>
    <source>
        <tissue evidence="14">Entire body</tissue>
    </source>
</reference>
<organism evidence="13 14">
    <name type="scientific">Agrilus planipennis</name>
    <name type="common">Emerald ash borer</name>
    <name type="synonym">Agrilus marcopoli</name>
    <dbReference type="NCBI Taxonomy" id="224129"/>
    <lineage>
        <taxon>Eukaryota</taxon>
        <taxon>Metazoa</taxon>
        <taxon>Ecdysozoa</taxon>
        <taxon>Arthropoda</taxon>
        <taxon>Hexapoda</taxon>
        <taxon>Insecta</taxon>
        <taxon>Pterygota</taxon>
        <taxon>Neoptera</taxon>
        <taxon>Endopterygota</taxon>
        <taxon>Coleoptera</taxon>
        <taxon>Polyphaga</taxon>
        <taxon>Elateriformia</taxon>
        <taxon>Buprestoidea</taxon>
        <taxon>Buprestidae</taxon>
        <taxon>Agrilinae</taxon>
        <taxon>Agrilus</taxon>
    </lineage>
</organism>
<dbReference type="GO" id="GO:0006785">
    <property type="term" value="P:heme B biosynthetic process"/>
    <property type="evidence" value="ECO:0007669"/>
    <property type="project" value="UniProtKB-ARBA"/>
</dbReference>
<dbReference type="RefSeq" id="XP_018336368.1">
    <property type="nucleotide sequence ID" value="XM_018480866.2"/>
</dbReference>
<dbReference type="AlphaFoldDB" id="A0A1W4XV75"/>
<dbReference type="FunFam" id="3.40.50.10090:FF:000003">
    <property type="entry name" value="uroporphyrinogen-III synthase"/>
    <property type="match status" value="1"/>
</dbReference>
<evidence type="ECO:0000256" key="10">
    <source>
        <dbReference type="ARBA" id="ARBA00048617"/>
    </source>
</evidence>
<proteinExistence type="inferred from homology"/>
<dbReference type="PANTHER" id="PTHR12390">
    <property type="entry name" value="UROPORPHYRINOGEN III SYNTHASE"/>
    <property type="match status" value="1"/>
</dbReference>
<name>A0A1W4XV75_AGRPL</name>
<gene>
    <name evidence="14" type="primary">LOC108744905</name>
</gene>
<evidence type="ECO:0000256" key="8">
    <source>
        <dbReference type="ARBA" id="ARBA00032649"/>
    </source>
</evidence>
<feature type="domain" description="Tetrapyrrole biosynthesis uroporphyrinogen III synthase" evidence="12">
    <location>
        <begin position="24"/>
        <end position="252"/>
    </location>
</feature>
<dbReference type="InterPro" id="IPR003754">
    <property type="entry name" value="4pyrrol_synth_uPrphyn_synth"/>
</dbReference>
<dbReference type="GO" id="GO:0006782">
    <property type="term" value="P:protoporphyrinogen IX biosynthetic process"/>
    <property type="evidence" value="ECO:0007669"/>
    <property type="project" value="UniProtKB-UniPathway"/>
</dbReference>
<dbReference type="InterPro" id="IPR039793">
    <property type="entry name" value="UROS/Hem4"/>
</dbReference>
<dbReference type="FunCoup" id="A0A1W4XV75">
    <property type="interactions" value="450"/>
</dbReference>
<dbReference type="Gene3D" id="3.40.50.10090">
    <property type="match status" value="2"/>
</dbReference>
<evidence type="ECO:0000256" key="5">
    <source>
        <dbReference type="ARBA" id="ARBA00023239"/>
    </source>
</evidence>
<dbReference type="Proteomes" id="UP000192223">
    <property type="component" value="Unplaced"/>
</dbReference>
<dbReference type="InterPro" id="IPR036108">
    <property type="entry name" value="4pyrrol_syn_uPrphyn_synt_sf"/>
</dbReference>
<dbReference type="GO" id="GO:0005829">
    <property type="term" value="C:cytosol"/>
    <property type="evidence" value="ECO:0007669"/>
    <property type="project" value="TreeGrafter"/>
</dbReference>
<evidence type="ECO:0000256" key="11">
    <source>
        <dbReference type="ARBA" id="ARBA00060039"/>
    </source>
</evidence>
<evidence type="ECO:0000313" key="13">
    <source>
        <dbReference type="Proteomes" id="UP000192223"/>
    </source>
</evidence>
<comment type="catalytic activity">
    <reaction evidence="10">
        <text>hydroxymethylbilane = uroporphyrinogen III + H2O</text>
        <dbReference type="Rhea" id="RHEA:18965"/>
        <dbReference type="ChEBI" id="CHEBI:15377"/>
        <dbReference type="ChEBI" id="CHEBI:57308"/>
        <dbReference type="ChEBI" id="CHEBI:57845"/>
        <dbReference type="EC" id="4.2.1.75"/>
    </reaction>
</comment>
<dbReference type="OrthoDB" id="5595751at2759"/>
<evidence type="ECO:0000256" key="4">
    <source>
        <dbReference type="ARBA" id="ARBA00023133"/>
    </source>
</evidence>
<dbReference type="InParanoid" id="A0A1W4XV75"/>
<evidence type="ECO:0000256" key="9">
    <source>
        <dbReference type="ARBA" id="ARBA00040167"/>
    </source>
</evidence>
<accession>A0A1W4XV75</accession>
<dbReference type="Pfam" id="PF02602">
    <property type="entry name" value="HEM4"/>
    <property type="match status" value="1"/>
</dbReference>
<keyword evidence="13" id="KW-1185">Reference proteome</keyword>
<evidence type="ECO:0000256" key="6">
    <source>
        <dbReference type="ARBA" id="ARBA00023244"/>
    </source>
</evidence>
<comment type="function">
    <text evidence="11">Catalyzes cyclization of the linear tetrapyrrole, hydroxymethylbilane, to the macrocyclic uroporphyrinogen III, the branch point for the various sub-pathways leading to the wide diversity of porphyrins. Porphyrins act as cofactors for a multitude of enzymes that perform a variety of processes within the cell such as methionine synthesis (vitamin B12) or oxygen transport (heme).</text>
</comment>
<dbReference type="SUPFAM" id="SSF69618">
    <property type="entry name" value="HemD-like"/>
    <property type="match status" value="1"/>
</dbReference>
<dbReference type="KEGG" id="apln:108744905"/>
<dbReference type="GO" id="GO:0004852">
    <property type="term" value="F:uroporphyrinogen-III synthase activity"/>
    <property type="evidence" value="ECO:0007669"/>
    <property type="project" value="UniProtKB-EC"/>
</dbReference>
<sequence>MIIAANLVLLFKAQKGNETENKYEDVLHKNGFKTEQLKSIDFNFINLDKLQEKLMNPDAYQGIIFSSPRCVEGVAKALKRSKLNTEWKNKHNYVVGEMTYKCAFEDLGLDCMGKDSGNGEKLSAIIIKDVSMQDSRPFLMPCGNLKTDTIETRLNEFKIPTEAVTVYETITNPNFAREFSNVTDDFEKIPEFMVFFSPSGVKAFSNCLAGKFKHYLNSIKFISIGPTTSKAILDAGLPIYGVAKKPNPEELLKAIQQNEMQ</sequence>
<dbReference type="GeneID" id="108744905"/>
<evidence type="ECO:0000256" key="2">
    <source>
        <dbReference type="ARBA" id="ARBA00008133"/>
    </source>
</evidence>
<evidence type="ECO:0000256" key="7">
    <source>
        <dbReference type="ARBA" id="ARBA00031702"/>
    </source>
</evidence>
<evidence type="ECO:0000256" key="1">
    <source>
        <dbReference type="ARBA" id="ARBA00004772"/>
    </source>
</evidence>
<dbReference type="EC" id="4.2.1.75" evidence="3"/>
<dbReference type="GO" id="GO:0006780">
    <property type="term" value="P:uroporphyrinogen III biosynthetic process"/>
    <property type="evidence" value="ECO:0007669"/>
    <property type="project" value="InterPro"/>
</dbReference>
<keyword evidence="4" id="KW-0350">Heme biosynthesis</keyword>
<protein>
    <recommendedName>
        <fullName evidence="9">Uroporphyrinogen-III synthase</fullName>
        <ecNumber evidence="3">4.2.1.75</ecNumber>
    </recommendedName>
    <alternativeName>
        <fullName evidence="8">Hydroxymethylbilane hydrolyase [cyclizing]</fullName>
    </alternativeName>
    <alternativeName>
        <fullName evidence="7">Uroporphyrinogen-III cosynthase</fullName>
    </alternativeName>
</protein>
<comment type="pathway">
    <text evidence="1">Porphyrin-containing compound metabolism; protoporphyrin-IX biosynthesis; coproporphyrinogen-III from 5-aminolevulinate: step 3/4.</text>
</comment>
<keyword evidence="6" id="KW-0627">Porphyrin biosynthesis</keyword>
<evidence type="ECO:0000259" key="12">
    <source>
        <dbReference type="Pfam" id="PF02602"/>
    </source>
</evidence>
<dbReference type="STRING" id="224129.A0A1W4XV75"/>
<keyword evidence="5" id="KW-0456">Lyase</keyword>